<sequence>MSIRQELRSTVRRELIAKLSEANQVLHGLTEGNKDLVLDHIFANIAVEGTSGETIYPTTMVKCHESFNPSLPVVKEYSLAEVVNKIRVYKESHTNNDIKLMTFRQVCAAFAIDAQLGLVKFYRLNMHTNIYKKHPKLCDKAPEVAFDFNEGLNFNNLTPNQKSVIQNLNRLLFHVESEKQKTNAITASGESAFSM</sequence>
<dbReference type="EMBL" id="MN458448">
    <property type="protein sequence ID" value="QFG15553.1"/>
    <property type="molecule type" value="Genomic_RNA"/>
</dbReference>
<evidence type="ECO:0000313" key="54">
    <source>
        <dbReference type="EMBL" id="QFG15508.1"/>
    </source>
</evidence>
<dbReference type="EMBL" id="BK011102">
    <property type="protein sequence ID" value="DAC85004.1"/>
    <property type="molecule type" value="Genomic_RNA"/>
</dbReference>
<gene>
    <name evidence="5" type="primary">CP</name>
</gene>
<dbReference type="EMBL" id="MN458445">
    <property type="protein sequence ID" value="QFG15544.1"/>
    <property type="molecule type" value="Genomic_RNA"/>
</dbReference>
<evidence type="ECO:0000313" key="22">
    <source>
        <dbReference type="EMBL" id="DAC84959.1"/>
    </source>
</evidence>
<dbReference type="EMBL" id="MN458423">
    <property type="protein sequence ID" value="QFG15478.1"/>
    <property type="molecule type" value="Genomic_RNA"/>
</dbReference>
<dbReference type="EMBL" id="BK011074">
    <property type="protein sequence ID" value="DAC84920.1"/>
    <property type="molecule type" value="Genomic_RNA"/>
</dbReference>
<evidence type="ECO:0000313" key="34">
    <source>
        <dbReference type="EMBL" id="DAC85007.1"/>
    </source>
</evidence>
<dbReference type="EMBL" id="MN458443">
    <property type="protein sequence ID" value="QFG15538.1"/>
    <property type="molecule type" value="Genomic_RNA"/>
</dbReference>
<dbReference type="EMBL" id="MK514524">
    <property type="protein sequence ID" value="QEQ50013.1"/>
    <property type="molecule type" value="Genomic_RNA"/>
</dbReference>
<dbReference type="InterPro" id="IPR008879">
    <property type="entry name" value="Coat_protein_tricho/vitivirus"/>
</dbReference>
<evidence type="ECO:0000313" key="63">
    <source>
        <dbReference type="EMBL" id="QFG15547.1"/>
    </source>
</evidence>
<reference evidence="6" key="3">
    <citation type="submission" date="2015-10" db="EMBL/GenBank/DDBJ databases">
        <title>First report of Grapevine Pinot gris virus infecting grapevine in California, USA.</title>
        <authorList>
            <person name="Al Rwahnih M."/>
            <person name="Rowhani A."/>
            <person name="Golino D."/>
        </authorList>
    </citation>
    <scope>NUCLEOTIDE SEQUENCE</scope>
    <source>
        <strain evidence="6">GPGV-TN</strain>
    </source>
</reference>
<evidence type="ECO:0000313" key="26">
    <source>
        <dbReference type="EMBL" id="DAC84971.1"/>
    </source>
</evidence>
<evidence type="ECO:0000313" key="39">
    <source>
        <dbReference type="EMBL" id="QEQ50013.1"/>
    </source>
</evidence>
<dbReference type="GO" id="GO:0019028">
    <property type="term" value="C:viral capsid"/>
    <property type="evidence" value="ECO:0007669"/>
    <property type="project" value="UniProtKB-KW"/>
</dbReference>
<evidence type="ECO:0000313" key="48">
    <source>
        <dbReference type="EMBL" id="QFG15463.1"/>
    </source>
</evidence>
<evidence type="ECO:0000313" key="75">
    <source>
        <dbReference type="EMBL" id="QFG15589.1"/>
    </source>
</evidence>
<dbReference type="EMBL" id="MN458415">
    <property type="protein sequence ID" value="QFG15454.1"/>
    <property type="molecule type" value="Genomic_RNA"/>
</dbReference>
<dbReference type="EMBL" id="MN458441">
    <property type="protein sequence ID" value="QFG15532.1"/>
    <property type="molecule type" value="Genomic_RNA"/>
</dbReference>
<evidence type="ECO:0000313" key="74">
    <source>
        <dbReference type="EMBL" id="QFG15586.1"/>
    </source>
</evidence>
<evidence type="ECO:0000313" key="21">
    <source>
        <dbReference type="EMBL" id="DAC84950.1"/>
    </source>
</evidence>
<evidence type="ECO:0000313" key="68">
    <source>
        <dbReference type="EMBL" id="QFG15568.1"/>
    </source>
</evidence>
<dbReference type="EMBL" id="MN458444">
    <property type="protein sequence ID" value="QFG15541.1"/>
    <property type="molecule type" value="Genomic_RNA"/>
</dbReference>
<dbReference type="EMBL" id="MN228488">
    <property type="protein sequence ID" value="QIE48967.1"/>
    <property type="molecule type" value="Genomic_RNA"/>
</dbReference>
<evidence type="ECO:0000313" key="11">
    <source>
        <dbReference type="EMBL" id="DAC84878.1"/>
    </source>
</evidence>
<evidence type="ECO:0000313" key="52">
    <source>
        <dbReference type="EMBL" id="QFG15490.1"/>
    </source>
</evidence>
<dbReference type="EMBL" id="MN458459">
    <property type="protein sequence ID" value="QFG15586.1"/>
    <property type="molecule type" value="Genomic_RNA"/>
</dbReference>
<dbReference type="EMBL" id="MN458455">
    <property type="protein sequence ID" value="QFG15574.1"/>
    <property type="molecule type" value="Genomic_RNA"/>
</dbReference>
<evidence type="ECO:0000313" key="71">
    <source>
        <dbReference type="EMBL" id="QFG15577.1"/>
    </source>
</evidence>
<dbReference type="EMBL" id="MN458450">
    <property type="protein sequence ID" value="QFG15559.1"/>
    <property type="molecule type" value="Genomic_RNA"/>
</dbReference>
<dbReference type="EMBL" id="MN458414">
    <property type="protein sequence ID" value="QFG15451.1"/>
    <property type="molecule type" value="Genomic_RNA"/>
</dbReference>
<evidence type="ECO:0000313" key="44">
    <source>
        <dbReference type="EMBL" id="QFG15448.1"/>
    </source>
</evidence>
<dbReference type="EMBL" id="KF134125">
    <property type="protein sequence ID" value="AGV76029.1"/>
    <property type="molecule type" value="Genomic_RNA"/>
</dbReference>
<dbReference type="EMBL" id="MN458453">
    <property type="protein sequence ID" value="QFG15568.1"/>
    <property type="molecule type" value="Genomic_RNA"/>
</dbReference>
<organism evidence="4">
    <name type="scientific">Grapevine Pinot gris virus</name>
    <dbReference type="NCBI Taxonomy" id="1051792"/>
    <lineage>
        <taxon>Viruses</taxon>
        <taxon>Riboviria</taxon>
        <taxon>Orthornavirae</taxon>
        <taxon>Kitrinoviricota</taxon>
        <taxon>Alsuviricetes</taxon>
        <taxon>Tymovirales</taxon>
        <taxon>Betaflexiviridae</taxon>
        <taxon>Trivirinae</taxon>
        <taxon>Trichovirus</taxon>
        <taxon>Trichovirus pinovitis</taxon>
    </lineage>
</organism>
<evidence type="ECO:0000313" key="19">
    <source>
        <dbReference type="EMBL" id="DAC84941.1"/>
    </source>
</evidence>
<evidence type="ECO:0000313" key="46">
    <source>
        <dbReference type="EMBL" id="QFG15454.1"/>
    </source>
</evidence>
<evidence type="ECO:0000313" key="8">
    <source>
        <dbReference type="EMBL" id="ARU77570.1"/>
    </source>
</evidence>
<dbReference type="EMBL" id="MN458454">
    <property type="protein sequence ID" value="QFG15571.1"/>
    <property type="molecule type" value="Genomic_RNA"/>
</dbReference>
<evidence type="ECO:0000313" key="36">
    <source>
        <dbReference type="EMBL" id="QEQ49998.1"/>
    </source>
</evidence>
<evidence type="ECO:0000313" key="24">
    <source>
        <dbReference type="EMBL" id="DAC84965.1"/>
    </source>
</evidence>
<dbReference type="EMBL" id="MN458446">
    <property type="protein sequence ID" value="QFG15547.1"/>
    <property type="molecule type" value="Genomic_RNA"/>
</dbReference>
<evidence type="ECO:0000313" key="33">
    <source>
        <dbReference type="EMBL" id="DAC85004.1"/>
    </source>
</evidence>
<reference evidence="8" key="4">
    <citation type="submission" date="2017-03" db="EMBL/GenBank/DDBJ databases">
        <title>First report of Grapevine Pinot gris virus infecting grapevines in Brazil.</title>
        <authorList>
            <person name="Fajardo T.V.M."/>
            <person name="Eiras M."/>
            <person name="Nickel O."/>
        </authorList>
    </citation>
    <scope>NUCLEOTIDE SEQUENCE</scope>
    <source>
        <strain evidence="7">CF-BR</strain>
        <strain evidence="9">ME-BR</strain>
    </source>
</reference>
<dbReference type="EMBL" id="BK011069">
    <property type="protein sequence ID" value="DAC84905.1"/>
    <property type="molecule type" value="Genomic_RNA"/>
</dbReference>
<dbReference type="EMBL" id="BK011090">
    <property type="protein sequence ID" value="DAC84968.1"/>
    <property type="molecule type" value="Genomic_RNA"/>
</dbReference>
<evidence type="ECO:0000313" key="58">
    <source>
        <dbReference type="EMBL" id="QFG15529.1"/>
    </source>
</evidence>
<dbReference type="EMBL" id="BK011067">
    <property type="protein sequence ID" value="DAC84899.1"/>
    <property type="molecule type" value="Genomic_RNA"/>
</dbReference>
<evidence type="ECO:0000313" key="43">
    <source>
        <dbReference type="EMBL" id="QFG15445.1"/>
    </source>
</evidence>
<dbReference type="EMBL" id="BK011084">
    <property type="protein sequence ID" value="DAC84950.1"/>
    <property type="molecule type" value="Genomic_RNA"/>
</dbReference>
<dbReference type="EMBL" id="BK011064">
    <property type="protein sequence ID" value="DAC84890.1"/>
    <property type="molecule type" value="Genomic_RNA"/>
</dbReference>
<evidence type="ECO:0000313" key="20">
    <source>
        <dbReference type="EMBL" id="DAC84947.1"/>
    </source>
</evidence>
<dbReference type="EMBL" id="MF044018">
    <property type="protein sequence ID" value="ARU76994.1"/>
    <property type="molecule type" value="Genomic_RNA"/>
</dbReference>
<dbReference type="EMBL" id="BK011100">
    <property type="protein sequence ID" value="DAC84998.1"/>
    <property type="molecule type" value="Genomic_RNA"/>
</dbReference>
<evidence type="ECO:0000313" key="23">
    <source>
        <dbReference type="EMBL" id="DAC84962.1"/>
    </source>
</evidence>
<evidence type="ECO:0000313" key="72">
    <source>
        <dbReference type="EMBL" id="QFG15580.1"/>
    </source>
</evidence>
<evidence type="ECO:0000313" key="59">
    <source>
        <dbReference type="EMBL" id="QFG15532.1"/>
    </source>
</evidence>
<dbReference type="EMBL" id="MH087443">
    <property type="protein sequence ID" value="AYN70045.1"/>
    <property type="molecule type" value="Genomic_RNA"/>
</dbReference>
<evidence type="ECO:0000313" key="47">
    <source>
        <dbReference type="EMBL" id="QFG15457.1"/>
    </source>
</evidence>
<evidence type="ECO:0000313" key="25">
    <source>
        <dbReference type="EMBL" id="DAC84968.1"/>
    </source>
</evidence>
<comment type="subcellular location">
    <subcellularLocation>
        <location evidence="1">Virion</location>
    </subcellularLocation>
</comment>
<dbReference type="EMBL" id="BK011091">
    <property type="protein sequence ID" value="DAC84971.1"/>
    <property type="molecule type" value="Genomic_RNA"/>
</dbReference>
<evidence type="ECO:0000313" key="15">
    <source>
        <dbReference type="EMBL" id="DAC84899.1"/>
    </source>
</evidence>
<dbReference type="EMBL" id="BK011088">
    <property type="protein sequence ID" value="DAC84962.1"/>
    <property type="molecule type" value="Genomic_RNA"/>
</dbReference>
<evidence type="ECO:0000313" key="28">
    <source>
        <dbReference type="EMBL" id="DAC84977.1"/>
    </source>
</evidence>
<evidence type="ECO:0000313" key="29">
    <source>
        <dbReference type="EMBL" id="DAC84983.1"/>
    </source>
</evidence>
<reference evidence="4" key="1">
    <citation type="journal article" date="2014" name="Arch. Virol.">
        <title>Molecular characterization of divergent grapevine Pinot gris virus isolates and their detection in Slovak and Czech grapevines.</title>
        <authorList>
            <person name="Glasa M."/>
            <person name="Predajna L."/>
            <person name="Kominek P."/>
            <person name="Nagyova A."/>
            <person name="Candresse T."/>
            <person name="Olmos A."/>
        </authorList>
    </citation>
    <scope>NUCLEOTIDE SEQUENCE</scope>
    <source>
        <strain evidence="4">SK13</strain>
    </source>
</reference>
<reference evidence="10" key="5">
    <citation type="submission" date="2018-03" db="EMBL/GenBank/DDBJ databases">
        <authorList>
            <person name="Tarquini G."/>
        </authorList>
    </citation>
    <scope>NUCLEOTIDE SEQUENCE</scope>
    <source>
        <strain evidence="10">Fvg-Is12</strain>
    </source>
</reference>
<dbReference type="EMBL" id="MK514532">
    <property type="protein sequence ID" value="QEQ50037.1"/>
    <property type="molecule type" value="Genomic_RNA"/>
</dbReference>
<dbReference type="EMBL" id="MN458433">
    <property type="protein sequence ID" value="QFG15508.1"/>
    <property type="molecule type" value="Genomic_RNA"/>
</dbReference>
<dbReference type="EMBL" id="BK011060">
    <property type="protein sequence ID" value="DAC84878.1"/>
    <property type="molecule type" value="Genomic_RNA"/>
</dbReference>
<evidence type="ECO:0000313" key="66">
    <source>
        <dbReference type="EMBL" id="QFG15562.1"/>
    </source>
</evidence>
<dbReference type="EMBL" id="BK011065">
    <property type="protein sequence ID" value="DAC84893.1"/>
    <property type="molecule type" value="Genomic_RNA"/>
</dbReference>
<evidence type="ECO:0000313" key="32">
    <source>
        <dbReference type="EMBL" id="DAC85001.1"/>
    </source>
</evidence>
<evidence type="ECO:0000313" key="6">
    <source>
        <dbReference type="EMBL" id="AMQ49212.1"/>
    </source>
</evidence>
<evidence type="ECO:0000256" key="1">
    <source>
        <dbReference type="ARBA" id="ARBA00004328"/>
    </source>
</evidence>
<dbReference type="EMBL" id="BK011095">
    <property type="protein sequence ID" value="DAC84983.1"/>
    <property type="molecule type" value="Genomic_RNA"/>
</dbReference>
<dbReference type="Pfam" id="PF05892">
    <property type="entry name" value="Tricho_coat"/>
    <property type="match status" value="1"/>
</dbReference>
<dbReference type="EMBL" id="MN458412">
    <property type="protein sequence ID" value="QFG15445.1"/>
    <property type="molecule type" value="Genomic_RNA"/>
</dbReference>
<evidence type="ECO:0000313" key="10">
    <source>
        <dbReference type="EMBL" id="AYN70045.1"/>
    </source>
</evidence>
<dbReference type="EMBL" id="KY829001">
    <property type="protein sequence ID" value="ARU77570.1"/>
    <property type="molecule type" value="Genomic_RNA"/>
</dbReference>
<dbReference type="EMBL" id="MN458456">
    <property type="protein sequence ID" value="QFG15577.1"/>
    <property type="molecule type" value="Genomic_RNA"/>
</dbReference>
<dbReference type="PIRSF" id="PIRSF004075">
    <property type="entry name" value="Coat_protein_tricho/vitivirus"/>
    <property type="match status" value="1"/>
</dbReference>
<evidence type="ECO:0000313" key="61">
    <source>
        <dbReference type="EMBL" id="QFG15541.1"/>
    </source>
</evidence>
<evidence type="ECO:0000313" key="64">
    <source>
        <dbReference type="EMBL" id="QFG15553.1"/>
    </source>
</evidence>
<dbReference type="EMBL" id="MK514522">
    <property type="protein sequence ID" value="QEQ50007.1"/>
    <property type="molecule type" value="Genomic_RNA"/>
</dbReference>
<evidence type="ECO:0000313" key="73">
    <source>
        <dbReference type="EMBL" id="QFG15583.1"/>
    </source>
</evidence>
<evidence type="ECO:0000313" key="9">
    <source>
        <dbReference type="EMBL" id="ARU77572.1"/>
    </source>
</evidence>
<reference evidence="36" key="6">
    <citation type="submission" date="2019-02" db="EMBL/GenBank/DDBJ databases">
        <title>Incidence and Diversity of Grapevine Pinot Gris Virus Infecting Commercial Vineyards in California.</title>
        <authorList>
            <person name="Al Rwahnih M."/>
            <person name="Diaz-Lara A."/>
        </authorList>
    </citation>
    <scope>NUCLEOTIDE SEQUENCE</scope>
    <source>
        <strain evidence="36">S102</strain>
        <strain evidence="37">S104</strain>
        <strain evidence="38">S105</strain>
        <strain evidence="39">S123</strain>
        <strain evidence="40">S142</strain>
        <strain evidence="41">S149</strain>
    </source>
</reference>
<evidence type="ECO:0000313" key="69">
    <source>
        <dbReference type="EMBL" id="QFG15571.1"/>
    </source>
</evidence>
<accession>A0A059Q7F8</accession>
<dbReference type="EMBL" id="MN458435">
    <property type="protein sequence ID" value="QFG15514.1"/>
    <property type="molecule type" value="Genomic_RNA"/>
</dbReference>
<dbReference type="EMBL" id="BK011089">
    <property type="protein sequence ID" value="DAC84965.1"/>
    <property type="molecule type" value="Genomic_RNA"/>
</dbReference>
<dbReference type="EMBL" id="MN458458">
    <property type="protein sequence ID" value="QFG15583.1"/>
    <property type="molecule type" value="Genomic_RNA"/>
</dbReference>
<dbReference type="EMBL" id="BK011101">
    <property type="protein sequence ID" value="DAC85001.1"/>
    <property type="molecule type" value="Genomic_RNA"/>
</dbReference>
<dbReference type="EMBL" id="MN458427">
    <property type="protein sequence ID" value="QFG15490.1"/>
    <property type="molecule type" value="Genomic_RNA"/>
</dbReference>
<protein>
    <submittedName>
        <fullName evidence="6">CP</fullName>
    </submittedName>
    <submittedName>
        <fullName evidence="4">Coat protein</fullName>
    </submittedName>
</protein>
<dbReference type="EMBL" id="MN458411">
    <property type="protein sequence ID" value="QFG15442.1"/>
    <property type="molecule type" value="Genomic_RNA"/>
</dbReference>
<dbReference type="EMBL" id="MN458457">
    <property type="protein sequence ID" value="QFG15580.1"/>
    <property type="molecule type" value="Genomic_RNA"/>
</dbReference>
<dbReference type="EMBL" id="BK011081">
    <property type="protein sequence ID" value="DAC84941.1"/>
    <property type="molecule type" value="Genomic_RNA"/>
</dbReference>
<evidence type="ECO:0000313" key="4">
    <source>
        <dbReference type="EMBL" id="AGV76029.1"/>
    </source>
</evidence>
<dbReference type="EMBL" id="BK011092">
    <property type="protein sequence ID" value="DAC84974.1"/>
    <property type="molecule type" value="Genomic_RNA"/>
</dbReference>
<dbReference type="EMBL" id="BK011087">
    <property type="protein sequence ID" value="DAC84959.1"/>
    <property type="molecule type" value="Genomic_RNA"/>
</dbReference>
<dbReference type="EMBL" id="BK011096">
    <property type="protein sequence ID" value="DAC84986.1"/>
    <property type="molecule type" value="Genomic_RNA"/>
</dbReference>
<evidence type="ECO:0000313" key="17">
    <source>
        <dbReference type="EMBL" id="DAC84920.1"/>
    </source>
</evidence>
<evidence type="ECO:0000313" key="56">
    <source>
        <dbReference type="EMBL" id="QFG15520.1"/>
    </source>
</evidence>
<reference evidence="11" key="7">
    <citation type="journal article" date="2020" name="Phytobiomes J">
        <title>Datamining, Genetic Diversity Analyses, and Phylogeographic Reconstructions Redefine the Worldwide Evolutionary History of Grapevine Pinot gris virus and Grapevine berry inner necrosis virus.</title>
        <authorList>
            <person name="Hily J.-M."/>
            <person name="Poulicard N."/>
            <person name="Candresse T."/>
            <person name="Vigne E."/>
            <person name="Beuve M."/>
            <person name="Renault L."/>
            <person name="Velt A."/>
            <person name="Spilmont A.-S."/>
            <person name="Lemaire O."/>
        </authorList>
    </citation>
    <scope>NUCLEOTIDE SEQUENCE</scope>
    <source>
        <strain evidence="42">Beb13-GPGV1</strain>
        <strain evidence="43">Beb13-GPGV2</strain>
        <strain evidence="44">Beb16-GPGV</strain>
        <strain evidence="45">Beb3-GPGV1</strain>
        <strain evidence="46">Beb3-GPGV2</strain>
        <strain evidence="47">Beb8-GPGV</strain>
        <strain evidence="11">ERR922628-GPGV</strain>
        <strain evidence="12">ERR922630-GPGV2</strain>
        <strain evidence="13">ERR922631-GPGV</strain>
        <strain evidence="14">ERR922632-GPGV1</strain>
        <strain evidence="15">ERR922633-GPGV1</strain>
        <strain evidence="16">ERR923264-GPGV2</strain>
        <strain evidence="61">IFV72_Vau_A224</strain>
        <strain evidence="62">IP-C522-GPGV1</strain>
        <strain evidence="63">IP-C522-GPGV2</strain>
        <strain evidence="64">IV4_I68-2-11</strain>
        <strain evidence="65">IV6_I69-4-2</strain>
        <strain evidence="66">IV6_I70-5-3</strain>
        <strain evidence="67">IV6_I73-2-3</strain>
        <strain evidence="68">IV7_F81</strain>
        <strain evidence="69">IV7_I78-2</strain>
        <strain evidence="70">IV8_F82</strain>
        <strain evidence="71">IV8_F85</strain>
        <strain evidence="72">IV9_F83-2</strain>
        <strain evidence="48">Ma17-10-18-GPGV1</strain>
        <strain evidence="49">Ma17-2-27-GPGV</strain>
        <strain evidence="50">Ma17-3-26-GPGV1</strain>
        <strain evidence="51">Ma17-3-27-GPGV2</strain>
        <strain evidence="52">Ma17-3-35-GPGV1</strain>
        <strain evidence="53">Ma17-A2-37-GPGV</strain>
        <strain evidence="54">Ma17-A4-25-GPGV</strain>
        <strain evidence="55">Ma17-A8-12-GPGV</strain>
        <strain evidence="56">Ma17-A9-20-GPGV1</strain>
        <strain evidence="57">Ma17-A9-21-GPGV1</strain>
        <strain evidence="58">Ma17-A9-21-GPGV2</strain>
        <strain evidence="59">Ma17-A9-22-GPGV</strain>
        <strain evidence="60">Pa10-GPGV</strain>
        <strain evidence="17">SRR1658425-26-27-GPGV2</strain>
        <strain evidence="18">SRR3288835-GPGV</strain>
        <strain evidence="19">SRR5227657-GPGV</strain>
        <strain evidence="20">SRR5332103-GPGV2</strain>
        <strain evidence="21">SRR5332104-GPGV1</strain>
        <strain evidence="22">SRR5332107-GPGV</strain>
        <strain evidence="23">SRR5332108-GPGV</strain>
        <strain evidence="24">SRR5457616-GPGV</strain>
        <strain evidence="25">SRR5457630-GPGV</strain>
        <strain evidence="26">SRR5457635-GPGV</strain>
        <strain evidence="27">SRR5457636-GPGV</strain>
        <strain evidence="28">SRR5457637-GPGV</strain>
        <strain evidence="29">SRR5457660-GPGV</strain>
        <strain evidence="30">SRR5457661-GPGV</strain>
        <strain evidence="31">SRR5457663-GPGV-2</strain>
        <strain evidence="32">SRR5457664-GPGV</strain>
        <strain evidence="33">SRR7275242-GPGV</strain>
        <strain evidence="34">SRR7275243-GPGV</strain>
        <strain evidence="35">SRR8260950-GPGV</strain>
        <strain evidence="73">W22-GPGV1</strain>
        <strain evidence="74">W22-GPGV2</strain>
        <strain evidence="75">W25-GPGV</strain>
    </source>
</reference>
<keyword evidence="2 4" id="KW-0167">Capsid protein</keyword>
<evidence type="ECO:0000313" key="67">
    <source>
        <dbReference type="EMBL" id="QFG15565.1"/>
    </source>
</evidence>
<dbReference type="EMBL" id="MN458421">
    <property type="protein sequence ID" value="QFG15472.1"/>
    <property type="molecule type" value="Genomic_RNA"/>
</dbReference>
<evidence type="ECO:0000313" key="62">
    <source>
        <dbReference type="EMBL" id="QFG15544.1"/>
    </source>
</evidence>
<reference evidence="5" key="2">
    <citation type="journal article" date="2015" name="Plant Dis.">
        <title>First Report of Grapevine Pinot gris virus (GPGV) in grapevine in France.</title>
        <authorList>
            <person name="Beuve M."/>
            <person name="Candresse T."/>
            <person name="Tannieres M."/>
            <person name="Lemaire O."/>
        </authorList>
    </citation>
    <scope>NUCLEOTIDE SEQUENCE</scope>
    <source>
        <strain evidence="5">Mer</strain>
    </source>
</reference>
<dbReference type="EMBL" id="MN458426">
    <property type="protein sequence ID" value="QFG15487.1"/>
    <property type="molecule type" value="Genomic_RNA"/>
</dbReference>
<dbReference type="EMBL" id="KM491305">
    <property type="protein sequence ID" value="AIY29056.1"/>
    <property type="molecule type" value="Genomic_RNA"/>
</dbReference>
<dbReference type="EMBL" id="BK011107">
    <property type="protein sequence ID" value="DAC85019.1"/>
    <property type="molecule type" value="Genomic_RNA"/>
</dbReference>
<evidence type="ECO:0000313" key="40">
    <source>
        <dbReference type="EMBL" id="QEQ50025.1"/>
    </source>
</evidence>
<evidence type="ECO:0000313" key="76">
    <source>
        <dbReference type="EMBL" id="QIE48967.1"/>
    </source>
</evidence>
<evidence type="ECO:0000313" key="35">
    <source>
        <dbReference type="EMBL" id="DAC85019.1"/>
    </source>
</evidence>
<evidence type="ECO:0000313" key="70">
    <source>
        <dbReference type="EMBL" id="QFG15574.1"/>
    </source>
</evidence>
<reference evidence="76" key="8">
    <citation type="journal article" date="2020" name="Plant Dis.">
        <title>First report of Grapevine pinot gris virus (GPGV) and Grapevine rupestris stem pitting-associated virus (GRSPaV) in grapevine in Belgium.</title>
        <authorList>
            <person name="Massart S."/>
            <person name="Vankerkhoven L."/>
            <person name="Blouin A.G."/>
            <person name="Nourinejhad Zarghani S."/>
            <person name="Wetzel T."/>
        </authorList>
    </citation>
    <scope>NUCLEOTIDE SEQUENCE</scope>
    <source>
        <strain evidence="76">Regent-BE</strain>
    </source>
</reference>
<dbReference type="EMBL" id="MN458440">
    <property type="protein sequence ID" value="QFG15529.1"/>
    <property type="molecule type" value="Genomic_RNA"/>
</dbReference>
<evidence type="ECO:0000313" key="14">
    <source>
        <dbReference type="EMBL" id="DAC84893.1"/>
    </source>
</evidence>
<dbReference type="EMBL" id="BK011080">
    <property type="protein sequence ID" value="DAC84938.1"/>
    <property type="molecule type" value="Genomic_RNA"/>
</dbReference>
<evidence type="ECO:0000313" key="57">
    <source>
        <dbReference type="EMBL" id="QFG15526.1"/>
    </source>
</evidence>
<evidence type="ECO:0000313" key="42">
    <source>
        <dbReference type="EMBL" id="QFG15442.1"/>
    </source>
</evidence>
<dbReference type="EMBL" id="MN458439">
    <property type="protein sequence ID" value="QFG15526.1"/>
    <property type="molecule type" value="Genomic_RNA"/>
</dbReference>
<dbReference type="EMBL" id="MN458416">
    <property type="protein sequence ID" value="QFG15457.1"/>
    <property type="molecule type" value="Genomic_RNA"/>
</dbReference>
<evidence type="ECO:0000313" key="7">
    <source>
        <dbReference type="EMBL" id="ARU76994.1"/>
    </source>
</evidence>
<dbReference type="EMBL" id="KY829002">
    <property type="protein sequence ID" value="ARU77572.1"/>
    <property type="molecule type" value="Genomic_RNA"/>
</dbReference>
<evidence type="ECO:0000313" key="37">
    <source>
        <dbReference type="EMBL" id="QEQ50004.1"/>
    </source>
</evidence>
<evidence type="ECO:0000313" key="45">
    <source>
        <dbReference type="EMBL" id="QFG15451.1"/>
    </source>
</evidence>
<evidence type="ECO:0000313" key="51">
    <source>
        <dbReference type="EMBL" id="QFG15487.1"/>
    </source>
</evidence>
<evidence type="ECO:0000256" key="2">
    <source>
        <dbReference type="ARBA" id="ARBA00022561"/>
    </source>
</evidence>
<dbReference type="EMBL" id="KT894101">
    <property type="protein sequence ID" value="AMQ49212.1"/>
    <property type="molecule type" value="Genomic_RNA"/>
</dbReference>
<evidence type="ECO:0000313" key="49">
    <source>
        <dbReference type="EMBL" id="QFG15472.1"/>
    </source>
</evidence>
<dbReference type="EMBL" id="BK011103">
    <property type="protein sequence ID" value="DAC85007.1"/>
    <property type="molecule type" value="Genomic_RNA"/>
</dbReference>
<dbReference type="EMBL" id="MN458460">
    <property type="protein sequence ID" value="QFG15589.1"/>
    <property type="molecule type" value="Genomic_RNA"/>
</dbReference>
<keyword evidence="3" id="KW-0946">Virion</keyword>
<evidence type="ECO:0000313" key="65">
    <source>
        <dbReference type="EMBL" id="QFG15559.1"/>
    </source>
</evidence>
<dbReference type="EMBL" id="MN458451">
    <property type="protein sequence ID" value="QFG15562.1"/>
    <property type="molecule type" value="Genomic_RNA"/>
</dbReference>
<evidence type="ECO:0000313" key="50">
    <source>
        <dbReference type="EMBL" id="QFG15478.1"/>
    </source>
</evidence>
<evidence type="ECO:0000256" key="3">
    <source>
        <dbReference type="ARBA" id="ARBA00022844"/>
    </source>
</evidence>
<evidence type="ECO:0000313" key="55">
    <source>
        <dbReference type="EMBL" id="QFG15514.1"/>
    </source>
</evidence>
<name>A0A059Q7F8_9VIRU</name>
<evidence type="ECO:0000313" key="38">
    <source>
        <dbReference type="EMBL" id="QEQ50007.1"/>
    </source>
</evidence>
<evidence type="ECO:0000313" key="18">
    <source>
        <dbReference type="EMBL" id="DAC84938.1"/>
    </source>
</evidence>
<dbReference type="EMBL" id="BK011062">
    <property type="protein sequence ID" value="DAC84884.1"/>
    <property type="molecule type" value="Genomic_RNA"/>
</dbReference>
<dbReference type="EMBL" id="MN458418">
    <property type="protein sequence ID" value="QFG15463.1"/>
    <property type="molecule type" value="Genomic_RNA"/>
</dbReference>
<dbReference type="EMBL" id="MK514528">
    <property type="protein sequence ID" value="QEQ50025.1"/>
    <property type="molecule type" value="Genomic_RNA"/>
</dbReference>
<dbReference type="EMBL" id="MK514519">
    <property type="protein sequence ID" value="QEQ49998.1"/>
    <property type="molecule type" value="Genomic_RNA"/>
</dbReference>
<evidence type="ECO:0000313" key="16">
    <source>
        <dbReference type="EMBL" id="DAC84905.1"/>
    </source>
</evidence>
<evidence type="ECO:0000313" key="60">
    <source>
        <dbReference type="EMBL" id="QFG15538.1"/>
    </source>
</evidence>
<evidence type="ECO:0000313" key="31">
    <source>
        <dbReference type="EMBL" id="DAC84998.1"/>
    </source>
</evidence>
<evidence type="ECO:0000313" key="13">
    <source>
        <dbReference type="EMBL" id="DAC84890.1"/>
    </source>
</evidence>
<evidence type="ECO:0000313" key="41">
    <source>
        <dbReference type="EMBL" id="QEQ50037.1"/>
    </source>
</evidence>
<evidence type="ECO:0000313" key="30">
    <source>
        <dbReference type="EMBL" id="DAC84986.1"/>
    </source>
</evidence>
<dbReference type="EMBL" id="MN458430">
    <property type="protein sequence ID" value="QFG15499.1"/>
    <property type="molecule type" value="Genomic_RNA"/>
</dbReference>
<proteinExistence type="predicted"/>
<evidence type="ECO:0000313" key="53">
    <source>
        <dbReference type="EMBL" id="QFG15499.1"/>
    </source>
</evidence>
<dbReference type="EMBL" id="MN458452">
    <property type="protein sequence ID" value="QFG15565.1"/>
    <property type="molecule type" value="Genomic_RNA"/>
</dbReference>
<evidence type="ECO:0000313" key="12">
    <source>
        <dbReference type="EMBL" id="DAC84884.1"/>
    </source>
</evidence>
<evidence type="ECO:0000313" key="27">
    <source>
        <dbReference type="EMBL" id="DAC84974.1"/>
    </source>
</evidence>
<dbReference type="EMBL" id="MN458413">
    <property type="protein sequence ID" value="QFG15448.1"/>
    <property type="molecule type" value="Genomic_RNA"/>
</dbReference>
<evidence type="ECO:0000313" key="5">
    <source>
        <dbReference type="EMBL" id="AIY29056.1"/>
    </source>
</evidence>
<dbReference type="EMBL" id="BK011083">
    <property type="protein sequence ID" value="DAC84947.1"/>
    <property type="molecule type" value="Genomic_RNA"/>
</dbReference>
<dbReference type="EMBL" id="BK011093">
    <property type="protein sequence ID" value="DAC84977.1"/>
    <property type="molecule type" value="Genomic_RNA"/>
</dbReference>
<dbReference type="EMBL" id="MK514521">
    <property type="protein sequence ID" value="QEQ50004.1"/>
    <property type="molecule type" value="Genomic_RNA"/>
</dbReference>
<dbReference type="EMBL" id="MN458437">
    <property type="protein sequence ID" value="QFG15520.1"/>
    <property type="molecule type" value="Genomic_RNA"/>
</dbReference>